<dbReference type="AlphaFoldDB" id="A0A0D0CTK0"/>
<feature type="compositionally biased region" description="Basic and acidic residues" evidence="1">
    <location>
        <begin position="1"/>
        <end position="13"/>
    </location>
</feature>
<organism evidence="2 3">
    <name type="scientific">Collybiopsis luxurians FD-317 M1</name>
    <dbReference type="NCBI Taxonomy" id="944289"/>
    <lineage>
        <taxon>Eukaryota</taxon>
        <taxon>Fungi</taxon>
        <taxon>Dikarya</taxon>
        <taxon>Basidiomycota</taxon>
        <taxon>Agaricomycotina</taxon>
        <taxon>Agaricomycetes</taxon>
        <taxon>Agaricomycetidae</taxon>
        <taxon>Agaricales</taxon>
        <taxon>Marasmiineae</taxon>
        <taxon>Omphalotaceae</taxon>
        <taxon>Collybiopsis</taxon>
        <taxon>Collybiopsis luxurians</taxon>
    </lineage>
</organism>
<feature type="region of interest" description="Disordered" evidence="1">
    <location>
        <begin position="1"/>
        <end position="24"/>
    </location>
</feature>
<protein>
    <submittedName>
        <fullName evidence="2">Uncharacterized protein</fullName>
    </submittedName>
</protein>
<dbReference type="HOGENOM" id="CLU_2346918_0_0_1"/>
<evidence type="ECO:0000313" key="3">
    <source>
        <dbReference type="Proteomes" id="UP000053593"/>
    </source>
</evidence>
<dbReference type="EMBL" id="KN834781">
    <property type="protein sequence ID" value="KIK59063.1"/>
    <property type="molecule type" value="Genomic_DNA"/>
</dbReference>
<sequence length="97" mass="10257">MSARRRGGEDRGGLYESRPGILSGSDDIAISGGNWSSVGRDQTIAHSTDTDHHNTLNGVRDVHGGVVQNNYGITVNIHLHLPSGTSSKTLVVSFCSV</sequence>
<dbReference type="Proteomes" id="UP000053593">
    <property type="component" value="Unassembled WGS sequence"/>
</dbReference>
<keyword evidence="3" id="KW-1185">Reference proteome</keyword>
<evidence type="ECO:0000313" key="2">
    <source>
        <dbReference type="EMBL" id="KIK59063.1"/>
    </source>
</evidence>
<name>A0A0D0CTK0_9AGAR</name>
<proteinExistence type="predicted"/>
<evidence type="ECO:0000256" key="1">
    <source>
        <dbReference type="SAM" id="MobiDB-lite"/>
    </source>
</evidence>
<accession>A0A0D0CTK0</accession>
<gene>
    <name evidence="2" type="ORF">GYMLUDRAFT_262176</name>
</gene>
<reference evidence="2 3" key="1">
    <citation type="submission" date="2014-04" db="EMBL/GenBank/DDBJ databases">
        <title>Evolutionary Origins and Diversification of the Mycorrhizal Mutualists.</title>
        <authorList>
            <consortium name="DOE Joint Genome Institute"/>
            <consortium name="Mycorrhizal Genomics Consortium"/>
            <person name="Kohler A."/>
            <person name="Kuo A."/>
            <person name="Nagy L.G."/>
            <person name="Floudas D."/>
            <person name="Copeland A."/>
            <person name="Barry K.W."/>
            <person name="Cichocki N."/>
            <person name="Veneault-Fourrey C."/>
            <person name="LaButti K."/>
            <person name="Lindquist E.A."/>
            <person name="Lipzen A."/>
            <person name="Lundell T."/>
            <person name="Morin E."/>
            <person name="Murat C."/>
            <person name="Riley R."/>
            <person name="Ohm R."/>
            <person name="Sun H."/>
            <person name="Tunlid A."/>
            <person name="Henrissat B."/>
            <person name="Grigoriev I.V."/>
            <person name="Hibbett D.S."/>
            <person name="Martin F."/>
        </authorList>
    </citation>
    <scope>NUCLEOTIDE SEQUENCE [LARGE SCALE GENOMIC DNA]</scope>
    <source>
        <strain evidence="2 3">FD-317 M1</strain>
    </source>
</reference>